<evidence type="ECO:0000256" key="6">
    <source>
        <dbReference type="SAM" id="MobiDB-lite"/>
    </source>
</evidence>
<feature type="compositionally biased region" description="Polar residues" evidence="6">
    <location>
        <begin position="1"/>
        <end position="13"/>
    </location>
</feature>
<keyword evidence="8" id="KW-1185">Reference proteome</keyword>
<evidence type="ECO:0000256" key="3">
    <source>
        <dbReference type="ARBA" id="ARBA00022723"/>
    </source>
</evidence>
<dbReference type="InterPro" id="IPR058240">
    <property type="entry name" value="rSAM_sf"/>
</dbReference>
<dbReference type="CDD" id="cd01335">
    <property type="entry name" value="Radical_SAM"/>
    <property type="match status" value="1"/>
</dbReference>
<keyword evidence="3" id="KW-0479">Metal-binding</keyword>
<accession>A0A1N6GWU0</accession>
<evidence type="ECO:0000313" key="8">
    <source>
        <dbReference type="Proteomes" id="UP000185151"/>
    </source>
</evidence>
<dbReference type="EMBL" id="FSRU01000001">
    <property type="protein sequence ID" value="SIO12009.1"/>
    <property type="molecule type" value="Genomic_DNA"/>
</dbReference>
<dbReference type="GO" id="GO:0046872">
    <property type="term" value="F:metal ion binding"/>
    <property type="evidence" value="ECO:0007669"/>
    <property type="project" value="UniProtKB-KW"/>
</dbReference>
<name>A0A1N6GWU0_9BURK</name>
<dbReference type="InterPro" id="IPR007197">
    <property type="entry name" value="rSAM"/>
</dbReference>
<dbReference type="GO" id="GO:0051536">
    <property type="term" value="F:iron-sulfur cluster binding"/>
    <property type="evidence" value="ECO:0007669"/>
    <property type="project" value="UniProtKB-KW"/>
</dbReference>
<evidence type="ECO:0000256" key="1">
    <source>
        <dbReference type="ARBA" id="ARBA00001966"/>
    </source>
</evidence>
<dbReference type="SUPFAM" id="SSF102114">
    <property type="entry name" value="Radical SAM enzymes"/>
    <property type="match status" value="1"/>
</dbReference>
<feature type="region of interest" description="Disordered" evidence="6">
    <location>
        <begin position="1"/>
        <end position="20"/>
    </location>
</feature>
<protein>
    <submittedName>
        <fullName evidence="7">4Fe-4S single cluster domain-containing protein</fullName>
    </submittedName>
</protein>
<dbReference type="Gene3D" id="3.20.20.70">
    <property type="entry name" value="Aldolase class I"/>
    <property type="match status" value="1"/>
</dbReference>
<dbReference type="RefSeq" id="WP_074294511.1">
    <property type="nucleotide sequence ID" value="NZ_FSRU01000001.1"/>
</dbReference>
<proteinExistence type="predicted"/>
<organism evidence="7 8">
    <name type="scientific">Paraburkholderia phenazinium</name>
    <dbReference type="NCBI Taxonomy" id="60549"/>
    <lineage>
        <taxon>Bacteria</taxon>
        <taxon>Pseudomonadati</taxon>
        <taxon>Pseudomonadota</taxon>
        <taxon>Betaproteobacteria</taxon>
        <taxon>Burkholderiales</taxon>
        <taxon>Burkholderiaceae</taxon>
        <taxon>Paraburkholderia</taxon>
    </lineage>
</organism>
<dbReference type="GO" id="GO:0003824">
    <property type="term" value="F:catalytic activity"/>
    <property type="evidence" value="ECO:0007669"/>
    <property type="project" value="InterPro"/>
</dbReference>
<keyword evidence="4" id="KW-0408">Iron</keyword>
<dbReference type="AlphaFoldDB" id="A0A1N6GWU0"/>
<dbReference type="Proteomes" id="UP000185151">
    <property type="component" value="Unassembled WGS sequence"/>
</dbReference>
<evidence type="ECO:0000256" key="5">
    <source>
        <dbReference type="ARBA" id="ARBA00023014"/>
    </source>
</evidence>
<evidence type="ECO:0000256" key="2">
    <source>
        <dbReference type="ARBA" id="ARBA00022691"/>
    </source>
</evidence>
<gene>
    <name evidence="7" type="ORF">SAMN05444165_1020</name>
</gene>
<evidence type="ECO:0000256" key="4">
    <source>
        <dbReference type="ARBA" id="ARBA00023004"/>
    </source>
</evidence>
<dbReference type="InterPro" id="IPR013785">
    <property type="entry name" value="Aldolase_TIM"/>
</dbReference>
<dbReference type="SFLD" id="SFLDS00029">
    <property type="entry name" value="Radical_SAM"/>
    <property type="match status" value="1"/>
</dbReference>
<dbReference type="OrthoDB" id="9782387at2"/>
<comment type="cofactor">
    <cofactor evidence="1">
        <name>[4Fe-4S] cluster</name>
        <dbReference type="ChEBI" id="CHEBI:49883"/>
    </cofactor>
</comment>
<sequence>MNLNAPVSTTSPDGRTHVFPPPMDRHYRVSAGRVETRSLEAHIVDHCNLTCAECCSLSPLLPTWYATPESVVDDLRKAVKVLNPRVFKLVGGEPLLHPQLVDVIRGVRTTGIAPVVSITTNGLKLGDMTDDFWQAVDALTISRYPKPSLAPALIAHIEAQAARFDVRLNWKIQDAFSSMTRTQPSDDIAEAKRIYHDCWIRERCHMIRDGMFYTCTRPAHFQTLYQGERDFRSDGLPLRDDAGMLDALLAYLQREAPLEACMHCYGGSAPQAPHRIMRRIEVDALKARYP</sequence>
<reference evidence="7 8" key="1">
    <citation type="submission" date="2016-11" db="EMBL/GenBank/DDBJ databases">
        <authorList>
            <person name="Jaros S."/>
            <person name="Januszkiewicz K."/>
            <person name="Wedrychowicz H."/>
        </authorList>
    </citation>
    <scope>NUCLEOTIDE SEQUENCE [LARGE SCALE GENOMIC DNA]</scope>
    <source>
        <strain evidence="7 8">GAS95</strain>
    </source>
</reference>
<evidence type="ECO:0000313" key="7">
    <source>
        <dbReference type="EMBL" id="SIO12009.1"/>
    </source>
</evidence>
<keyword evidence="5" id="KW-0411">Iron-sulfur</keyword>
<keyword evidence="2" id="KW-0949">S-adenosyl-L-methionine</keyword>